<dbReference type="RefSeq" id="WP_085878854.1">
    <property type="nucleotide sequence ID" value="NZ_FWFZ01000008.1"/>
</dbReference>
<dbReference type="EMBL" id="FWFZ01000008">
    <property type="protein sequence ID" value="SLN47551.1"/>
    <property type="molecule type" value="Genomic_DNA"/>
</dbReference>
<proteinExistence type="predicted"/>
<keyword evidence="3" id="KW-1185">Reference proteome</keyword>
<dbReference type="Proteomes" id="UP000193900">
    <property type="component" value="Unassembled WGS sequence"/>
</dbReference>
<keyword evidence="1" id="KW-0732">Signal</keyword>
<dbReference type="PROSITE" id="PS51257">
    <property type="entry name" value="PROKAR_LIPOPROTEIN"/>
    <property type="match status" value="1"/>
</dbReference>
<evidence type="ECO:0000313" key="3">
    <source>
        <dbReference type="Proteomes" id="UP000193900"/>
    </source>
</evidence>
<feature type="signal peptide" evidence="1">
    <location>
        <begin position="1"/>
        <end position="23"/>
    </location>
</feature>
<evidence type="ECO:0000313" key="2">
    <source>
        <dbReference type="EMBL" id="SLN47551.1"/>
    </source>
</evidence>
<gene>
    <name evidence="2" type="ORF">ROA7023_02008</name>
</gene>
<accession>A0A1Y5SXS4</accession>
<sequence>MKQRIFGAVAALVLACAAAPVSAVPVYDNGGPNPDGGWGPLSTTYEFANDFTLTAEASLTSATFYNLRFFGDGLTSLTYRIYASTGSAPTTAAALASGAARNIV</sequence>
<dbReference type="AlphaFoldDB" id="A0A1Y5SXS4"/>
<feature type="chain" id="PRO_5012215690" evidence="1">
    <location>
        <begin position="24"/>
        <end position="104"/>
    </location>
</feature>
<organism evidence="2 3">
    <name type="scientific">Roseisalinus antarcticus</name>
    <dbReference type="NCBI Taxonomy" id="254357"/>
    <lineage>
        <taxon>Bacteria</taxon>
        <taxon>Pseudomonadati</taxon>
        <taxon>Pseudomonadota</taxon>
        <taxon>Alphaproteobacteria</taxon>
        <taxon>Rhodobacterales</taxon>
        <taxon>Roseobacteraceae</taxon>
        <taxon>Roseisalinus</taxon>
    </lineage>
</organism>
<protein>
    <submittedName>
        <fullName evidence="2">Uncharacterized protein</fullName>
    </submittedName>
</protein>
<name>A0A1Y5SXS4_9RHOB</name>
<reference evidence="2 3" key="1">
    <citation type="submission" date="2017-03" db="EMBL/GenBank/DDBJ databases">
        <authorList>
            <person name="Afonso C.L."/>
            <person name="Miller P.J."/>
            <person name="Scott M.A."/>
            <person name="Spackman E."/>
            <person name="Goraichik I."/>
            <person name="Dimitrov K.M."/>
            <person name="Suarez D.L."/>
            <person name="Swayne D.E."/>
        </authorList>
    </citation>
    <scope>NUCLEOTIDE SEQUENCE [LARGE SCALE GENOMIC DNA]</scope>
    <source>
        <strain evidence="2 3">CECT 7023</strain>
    </source>
</reference>
<evidence type="ECO:0000256" key="1">
    <source>
        <dbReference type="SAM" id="SignalP"/>
    </source>
</evidence>